<gene>
    <name evidence="3" type="ORF">DFR34_106136</name>
</gene>
<reference evidence="3 4" key="1">
    <citation type="submission" date="2018-05" db="EMBL/GenBank/DDBJ databases">
        <title>Genomic Encyclopedia of Type Strains, Phase IV (KMG-IV): sequencing the most valuable type-strain genomes for metagenomic binning, comparative biology and taxonomic classification.</title>
        <authorList>
            <person name="Goeker M."/>
        </authorList>
    </citation>
    <scope>NUCLEOTIDE SEQUENCE [LARGE SCALE GENOMIC DNA]</scope>
    <source>
        <strain evidence="3 4">DSM 29661</strain>
    </source>
</reference>
<evidence type="ECO:0000313" key="3">
    <source>
        <dbReference type="EMBL" id="PXX79500.1"/>
    </source>
</evidence>
<organism evidence="3 4">
    <name type="scientific">Rivihabitans pingtungensis</name>
    <dbReference type="NCBI Taxonomy" id="1054498"/>
    <lineage>
        <taxon>Bacteria</taxon>
        <taxon>Pseudomonadati</taxon>
        <taxon>Pseudomonadota</taxon>
        <taxon>Betaproteobacteria</taxon>
        <taxon>Neisseriales</taxon>
        <taxon>Aquaspirillaceae</taxon>
        <taxon>Rivihabitans</taxon>
    </lineage>
</organism>
<dbReference type="InterPro" id="IPR051699">
    <property type="entry name" value="Rpn/YhgA-like_nuclease"/>
</dbReference>
<comment type="caution">
    <text evidence="3">The sequence shown here is derived from an EMBL/GenBank/DDBJ whole genome shotgun (WGS) entry which is preliminary data.</text>
</comment>
<dbReference type="OrthoDB" id="932587at2"/>
<dbReference type="Pfam" id="PF04754">
    <property type="entry name" value="Transposase_31"/>
    <property type="match status" value="1"/>
</dbReference>
<proteinExistence type="predicted"/>
<dbReference type="InterPro" id="IPR006842">
    <property type="entry name" value="Transposase_31"/>
</dbReference>
<feature type="domain" description="Transposase (putative) YhgA-like" evidence="1">
    <location>
        <begin position="5"/>
        <end position="198"/>
    </location>
</feature>
<dbReference type="PANTHER" id="PTHR34611:SF2">
    <property type="entry name" value="INACTIVE RECOMBINATION-PROMOTING NUCLEASE-LIKE PROTEIN RPNE-RELATED"/>
    <property type="match status" value="1"/>
</dbReference>
<dbReference type="PANTHER" id="PTHR34611">
    <property type="match status" value="1"/>
</dbReference>
<dbReference type="RefSeq" id="WP_110390413.1">
    <property type="nucleotide sequence ID" value="NZ_QJKI01000006.1"/>
</dbReference>
<evidence type="ECO:0000259" key="2">
    <source>
        <dbReference type="Pfam" id="PF14261"/>
    </source>
</evidence>
<evidence type="ECO:0000313" key="4">
    <source>
        <dbReference type="Proteomes" id="UP000247555"/>
    </source>
</evidence>
<dbReference type="AlphaFoldDB" id="A0A318KPC9"/>
<name>A0A318KPC9_9NEIS</name>
<dbReference type="Proteomes" id="UP000247555">
    <property type="component" value="Unassembled WGS sequence"/>
</dbReference>
<sequence>MAQYDTGYRLLFSHPEMVRDLLLGYVPAEWVAEADFSTLEHVNGSYVADSERQRHDDMVWRVKVGPHWLWVYLLLEFQSEPDRWMSVRMLVYLGLLSQHLIRENELIDGCLPPILPIVLYNGMSVWRAPLEVAECFVAPPPGLARFVPRLPYHLVDEARLKLHPLSSVRNFAEALFRLEHGRNVADLRRVLQALDPMLKDPALQSLRRAFGVWVRSLLRRKAPHSTIEEINQINDIMEADSMLAERIESWFDEATRKGMQHGMQQGMQQGMLQGQRQGEAAALTRVLRRRFGELSATDQARIAQAELAELECWLDRALDATTLAAVFAADDQPAA</sequence>
<evidence type="ECO:0000259" key="1">
    <source>
        <dbReference type="Pfam" id="PF04754"/>
    </source>
</evidence>
<dbReference type="InterPro" id="IPR025587">
    <property type="entry name" value="DUF4351"/>
</dbReference>
<feature type="domain" description="DUF4351" evidence="2">
    <location>
        <begin position="273"/>
        <end position="324"/>
    </location>
</feature>
<protein>
    <submittedName>
        <fullName evidence="3">Putative transposase YdaD</fullName>
    </submittedName>
</protein>
<dbReference type="Pfam" id="PF14261">
    <property type="entry name" value="DUF4351"/>
    <property type="match status" value="1"/>
</dbReference>
<keyword evidence="4" id="KW-1185">Reference proteome</keyword>
<accession>A0A318KPC9</accession>
<dbReference type="EMBL" id="QJKI01000006">
    <property type="protein sequence ID" value="PXX79500.1"/>
    <property type="molecule type" value="Genomic_DNA"/>
</dbReference>